<evidence type="ECO:0000313" key="3">
    <source>
        <dbReference type="Proteomes" id="UP001459277"/>
    </source>
</evidence>
<gene>
    <name evidence="2" type="ORF">SO802_023508</name>
</gene>
<dbReference type="Proteomes" id="UP001459277">
    <property type="component" value="Unassembled WGS sequence"/>
</dbReference>
<evidence type="ECO:0000313" key="2">
    <source>
        <dbReference type="EMBL" id="KAK9993805.1"/>
    </source>
</evidence>
<feature type="compositionally biased region" description="Low complexity" evidence="1">
    <location>
        <begin position="23"/>
        <end position="41"/>
    </location>
</feature>
<evidence type="ECO:0000256" key="1">
    <source>
        <dbReference type="SAM" id="MobiDB-lite"/>
    </source>
</evidence>
<proteinExistence type="predicted"/>
<dbReference type="AlphaFoldDB" id="A0AAW2C9V8"/>
<keyword evidence="3" id="KW-1185">Reference proteome</keyword>
<feature type="region of interest" description="Disordered" evidence="1">
    <location>
        <begin position="21"/>
        <end position="41"/>
    </location>
</feature>
<sequence length="105" mass="10968">MCAIDAATVKRSLAQLRLRQPRTETAAPLASTALSTSALSSSTGEVTLEAIMAQLVHKDACLDTLSDELCQANTPSMDESDDGCGSDDATEDDDDGLPSDDEMST</sequence>
<reference evidence="2 3" key="1">
    <citation type="submission" date="2024-01" db="EMBL/GenBank/DDBJ databases">
        <title>A telomere-to-telomere, gap-free genome of sweet tea (Lithocarpus litseifolius).</title>
        <authorList>
            <person name="Zhou J."/>
        </authorList>
    </citation>
    <scope>NUCLEOTIDE SEQUENCE [LARGE SCALE GENOMIC DNA]</scope>
    <source>
        <strain evidence="2">Zhou-2022a</strain>
        <tissue evidence="2">Leaf</tissue>
    </source>
</reference>
<feature type="compositionally biased region" description="Acidic residues" evidence="1">
    <location>
        <begin position="78"/>
        <end position="105"/>
    </location>
</feature>
<name>A0AAW2C9V8_9ROSI</name>
<dbReference type="EMBL" id="JAZDWU010000008">
    <property type="protein sequence ID" value="KAK9993805.1"/>
    <property type="molecule type" value="Genomic_DNA"/>
</dbReference>
<feature type="region of interest" description="Disordered" evidence="1">
    <location>
        <begin position="72"/>
        <end position="105"/>
    </location>
</feature>
<organism evidence="2 3">
    <name type="scientific">Lithocarpus litseifolius</name>
    <dbReference type="NCBI Taxonomy" id="425828"/>
    <lineage>
        <taxon>Eukaryota</taxon>
        <taxon>Viridiplantae</taxon>
        <taxon>Streptophyta</taxon>
        <taxon>Embryophyta</taxon>
        <taxon>Tracheophyta</taxon>
        <taxon>Spermatophyta</taxon>
        <taxon>Magnoliopsida</taxon>
        <taxon>eudicotyledons</taxon>
        <taxon>Gunneridae</taxon>
        <taxon>Pentapetalae</taxon>
        <taxon>rosids</taxon>
        <taxon>fabids</taxon>
        <taxon>Fagales</taxon>
        <taxon>Fagaceae</taxon>
        <taxon>Lithocarpus</taxon>
    </lineage>
</organism>
<protein>
    <submittedName>
        <fullName evidence="2">Uncharacterized protein</fullName>
    </submittedName>
</protein>
<comment type="caution">
    <text evidence="2">The sequence shown here is derived from an EMBL/GenBank/DDBJ whole genome shotgun (WGS) entry which is preliminary data.</text>
</comment>
<accession>A0AAW2C9V8</accession>